<accession>A0ABP0LZ46</accession>
<evidence type="ECO:0000313" key="2">
    <source>
        <dbReference type="Proteomes" id="UP001642484"/>
    </source>
</evidence>
<proteinExistence type="predicted"/>
<organism evidence="1 2">
    <name type="scientific">Durusdinium trenchii</name>
    <dbReference type="NCBI Taxonomy" id="1381693"/>
    <lineage>
        <taxon>Eukaryota</taxon>
        <taxon>Sar</taxon>
        <taxon>Alveolata</taxon>
        <taxon>Dinophyceae</taxon>
        <taxon>Suessiales</taxon>
        <taxon>Symbiodiniaceae</taxon>
        <taxon>Durusdinium</taxon>
    </lineage>
</organism>
<dbReference type="Proteomes" id="UP001642484">
    <property type="component" value="Unassembled WGS sequence"/>
</dbReference>
<reference evidence="1 2" key="1">
    <citation type="submission" date="2024-02" db="EMBL/GenBank/DDBJ databases">
        <authorList>
            <person name="Chen Y."/>
            <person name="Shah S."/>
            <person name="Dougan E. K."/>
            <person name="Thang M."/>
            <person name="Chan C."/>
        </authorList>
    </citation>
    <scope>NUCLEOTIDE SEQUENCE [LARGE SCALE GENOMIC DNA]</scope>
</reference>
<protein>
    <submittedName>
        <fullName evidence="1">Uncharacterized protein</fullName>
    </submittedName>
</protein>
<comment type="caution">
    <text evidence="1">The sequence shown here is derived from an EMBL/GenBank/DDBJ whole genome shotgun (WGS) entry which is preliminary data.</text>
</comment>
<name>A0ABP0LZ46_9DINO</name>
<dbReference type="EMBL" id="CAXAMN010014714">
    <property type="protein sequence ID" value="CAK9044088.1"/>
    <property type="molecule type" value="Genomic_DNA"/>
</dbReference>
<evidence type="ECO:0000313" key="1">
    <source>
        <dbReference type="EMBL" id="CAK9044088.1"/>
    </source>
</evidence>
<gene>
    <name evidence="1" type="ORF">CCMP2556_LOCUS23252</name>
</gene>
<sequence>MNPQELSNSFWASARLKDVVPDVAQIVPALSVQIPGNAGAMNTQELSNCFWAAGKLKDVALDSVRQILPALVARLPNAVPDMIPQHFAQCFSAVELLKDLEPDVLKLLPALRAEVAKRGLSEAKLSGSGTVK</sequence>
<keyword evidence="2" id="KW-1185">Reference proteome</keyword>